<evidence type="ECO:0000313" key="16">
    <source>
        <dbReference type="EMBL" id="MTV53470.1"/>
    </source>
</evidence>
<evidence type="ECO:0000313" key="17">
    <source>
        <dbReference type="Proteomes" id="UP000430634"/>
    </source>
</evidence>
<proteinExistence type="inferred from homology"/>
<reference evidence="15" key="4">
    <citation type="submission" date="2024-05" db="EMBL/GenBank/DDBJ databases">
        <authorList>
            <person name="Sun Q."/>
            <person name="Zhou Y."/>
        </authorList>
    </citation>
    <scope>NUCLEOTIDE SEQUENCE</scope>
    <source>
        <strain evidence="15">CGMCC 1.15931</strain>
    </source>
</reference>
<evidence type="ECO:0000256" key="1">
    <source>
        <dbReference type="ARBA" id="ARBA00004429"/>
    </source>
</evidence>
<evidence type="ECO:0000256" key="6">
    <source>
        <dbReference type="ARBA" id="ARBA00022519"/>
    </source>
</evidence>
<keyword evidence="4 12" id="KW-0813">Transport</keyword>
<comment type="caution">
    <text evidence="16">The sequence shown here is derived from an EMBL/GenBank/DDBJ whole genome shotgun (WGS) entry which is preliminary data.</text>
</comment>
<keyword evidence="18" id="KW-1185">Reference proteome</keyword>
<evidence type="ECO:0000256" key="3">
    <source>
        <dbReference type="ARBA" id="ARBA00022093"/>
    </source>
</evidence>
<keyword evidence="10 13" id="KW-0472">Membrane</keyword>
<evidence type="ECO:0000256" key="2">
    <source>
        <dbReference type="ARBA" id="ARBA00011471"/>
    </source>
</evidence>
<evidence type="ECO:0000256" key="11">
    <source>
        <dbReference type="ARBA" id="ARBA00024816"/>
    </source>
</evidence>
<protein>
    <recommendedName>
        <fullName evidence="3">Biopolymer transport protein ExbB</fullName>
    </recommendedName>
</protein>
<evidence type="ECO:0000256" key="12">
    <source>
        <dbReference type="RuleBase" id="RU004057"/>
    </source>
</evidence>
<dbReference type="EMBL" id="BMKG01000005">
    <property type="protein sequence ID" value="GGB95247.1"/>
    <property type="molecule type" value="Genomic_DNA"/>
</dbReference>
<evidence type="ECO:0000256" key="9">
    <source>
        <dbReference type="ARBA" id="ARBA00022989"/>
    </source>
</evidence>
<dbReference type="Proteomes" id="UP000622638">
    <property type="component" value="Unassembled WGS sequence"/>
</dbReference>
<keyword evidence="5" id="KW-1003">Cell membrane</keyword>
<evidence type="ECO:0000256" key="7">
    <source>
        <dbReference type="ARBA" id="ARBA00022692"/>
    </source>
</evidence>
<keyword evidence="6" id="KW-0997">Cell inner membrane</keyword>
<reference evidence="18" key="2">
    <citation type="journal article" date="2019" name="Int. J. Syst. Evol. Microbiol.">
        <title>The Global Catalogue of Microorganisms (GCM) 10K type strain sequencing project: providing services to taxonomists for standard genome sequencing and annotation.</title>
        <authorList>
            <consortium name="The Broad Institute Genomics Platform"/>
            <consortium name="The Broad Institute Genome Sequencing Center for Infectious Disease"/>
            <person name="Wu L."/>
            <person name="Ma J."/>
        </authorList>
    </citation>
    <scope>NUCLEOTIDE SEQUENCE [LARGE SCALE GENOMIC DNA]</scope>
    <source>
        <strain evidence="18">CGMCC 1.15931</strain>
    </source>
</reference>
<evidence type="ECO:0000256" key="10">
    <source>
        <dbReference type="ARBA" id="ARBA00023136"/>
    </source>
</evidence>
<evidence type="ECO:0000256" key="13">
    <source>
        <dbReference type="SAM" id="Phobius"/>
    </source>
</evidence>
<evidence type="ECO:0000259" key="14">
    <source>
        <dbReference type="Pfam" id="PF01618"/>
    </source>
</evidence>
<keyword evidence="7 13" id="KW-0812">Transmembrane</keyword>
<reference evidence="16 17" key="3">
    <citation type="submission" date="2019-11" db="EMBL/GenBank/DDBJ databases">
        <title>Type strains purchased from KCTC, JCM and DSMZ.</title>
        <authorList>
            <person name="Lu H."/>
        </authorList>
    </citation>
    <scope>NUCLEOTIDE SEQUENCE [LARGE SCALE GENOMIC DNA]</scope>
    <source>
        <strain evidence="16 17">KCTC 52429</strain>
    </source>
</reference>
<evidence type="ECO:0000313" key="15">
    <source>
        <dbReference type="EMBL" id="GGB95247.1"/>
    </source>
</evidence>
<dbReference type="OrthoDB" id="9805133at2"/>
<dbReference type="GO" id="GO:0005886">
    <property type="term" value="C:plasma membrane"/>
    <property type="evidence" value="ECO:0007669"/>
    <property type="project" value="UniProtKB-SubCell"/>
</dbReference>
<accession>A0A6I3SW67</accession>
<evidence type="ECO:0000256" key="4">
    <source>
        <dbReference type="ARBA" id="ARBA00022448"/>
    </source>
</evidence>
<feature type="transmembrane region" description="Helical" evidence="13">
    <location>
        <begin position="125"/>
        <end position="152"/>
    </location>
</feature>
<keyword evidence="15" id="KW-0966">Cell projection</keyword>
<dbReference type="PANTHER" id="PTHR30625:SF14">
    <property type="entry name" value="BIOPOLYMER TRANSPORT PROTEIN EXBB"/>
    <property type="match status" value="1"/>
</dbReference>
<gene>
    <name evidence="15" type="ORF">GCM10011572_16530</name>
    <name evidence="16" type="ORF">GM672_12105</name>
</gene>
<comment type="similarity">
    <text evidence="12">Belongs to the exbB/tolQ family.</text>
</comment>
<dbReference type="GO" id="GO:0017038">
    <property type="term" value="P:protein import"/>
    <property type="evidence" value="ECO:0007669"/>
    <property type="project" value="TreeGrafter"/>
</dbReference>
<evidence type="ECO:0000313" key="18">
    <source>
        <dbReference type="Proteomes" id="UP000622638"/>
    </source>
</evidence>
<dbReference type="InterPro" id="IPR050790">
    <property type="entry name" value="ExbB/TolQ_transport"/>
</dbReference>
<keyword evidence="9 13" id="KW-1133">Transmembrane helix</keyword>
<dbReference type="Pfam" id="PF01618">
    <property type="entry name" value="MotA_ExbB"/>
    <property type="match status" value="1"/>
</dbReference>
<sequence>MEHFSFATYWERGDAISHAVAWLLLAMSLTSWFFILSKGWMAWRVRRSAHVVRRFWDAPTLQDGVAAVMAGDPEGIYLALAEQGMAPAPAAGASSLGGTVGRAEQMTRLLRDGIHRSTVRLESGLTLLASIASTAPFVGLLGTVWGIYHALAAVSSTGPVQIDRIAGPVGEALIMTGVGLAVAIPAVLAYNGFNRVNRLTLSELDAFAHDLHAYLTRN</sequence>
<dbReference type="EMBL" id="WNKZ01000029">
    <property type="protein sequence ID" value="MTV53470.1"/>
    <property type="molecule type" value="Genomic_DNA"/>
</dbReference>
<keyword evidence="15" id="KW-0969">Cilium</keyword>
<dbReference type="AlphaFoldDB" id="A0A6I3SW67"/>
<feature type="domain" description="MotA/TolQ/ExbB proton channel" evidence="14">
    <location>
        <begin position="102"/>
        <end position="202"/>
    </location>
</feature>
<comment type="function">
    <text evidence="11">Involved in the TonB-dependent energy-dependent transport of various receptor-bound substrates. Protects ExbD from proteolytic degradation and functionally stabilizes TonB.</text>
</comment>
<organism evidence="16 17">
    <name type="scientific">Pseudoduganella buxea</name>
    <dbReference type="NCBI Taxonomy" id="1949069"/>
    <lineage>
        <taxon>Bacteria</taxon>
        <taxon>Pseudomonadati</taxon>
        <taxon>Pseudomonadota</taxon>
        <taxon>Betaproteobacteria</taxon>
        <taxon>Burkholderiales</taxon>
        <taxon>Oxalobacteraceae</taxon>
        <taxon>Telluria group</taxon>
        <taxon>Pseudoduganella</taxon>
    </lineage>
</organism>
<keyword evidence="8 12" id="KW-0653">Protein transport</keyword>
<name>A0A6I3SW67_9BURK</name>
<keyword evidence="15" id="KW-0282">Flagellum</keyword>
<feature type="transmembrane region" description="Helical" evidence="13">
    <location>
        <begin position="15"/>
        <end position="37"/>
    </location>
</feature>
<reference evidence="15" key="1">
    <citation type="journal article" date="2014" name="Int. J. Syst. Evol. Microbiol.">
        <title>Complete genome of a new Firmicutes species belonging to the dominant human colonic microbiota ('Ruminococcus bicirculans') reveals two chromosomes and a selective capacity to utilize plant glucans.</title>
        <authorList>
            <consortium name="NISC Comparative Sequencing Program"/>
            <person name="Wegmann U."/>
            <person name="Louis P."/>
            <person name="Goesmann A."/>
            <person name="Henrissat B."/>
            <person name="Duncan S.H."/>
            <person name="Flint H.J."/>
        </authorList>
    </citation>
    <scope>NUCLEOTIDE SEQUENCE</scope>
    <source>
        <strain evidence="15">CGMCC 1.15931</strain>
    </source>
</reference>
<dbReference type="PANTHER" id="PTHR30625">
    <property type="entry name" value="PROTEIN TOLQ"/>
    <property type="match status" value="1"/>
</dbReference>
<feature type="transmembrane region" description="Helical" evidence="13">
    <location>
        <begin position="172"/>
        <end position="193"/>
    </location>
</feature>
<dbReference type="Proteomes" id="UP000430634">
    <property type="component" value="Unassembled WGS sequence"/>
</dbReference>
<evidence type="ECO:0000256" key="5">
    <source>
        <dbReference type="ARBA" id="ARBA00022475"/>
    </source>
</evidence>
<dbReference type="InterPro" id="IPR002898">
    <property type="entry name" value="MotA_ExbB_proton_chnl"/>
</dbReference>
<evidence type="ECO:0000256" key="8">
    <source>
        <dbReference type="ARBA" id="ARBA00022927"/>
    </source>
</evidence>
<dbReference type="RefSeq" id="WP_155470780.1">
    <property type="nucleotide sequence ID" value="NZ_BMKG01000005.1"/>
</dbReference>
<comment type="subunit">
    <text evidence="2">The accessory proteins ExbB and ExbD seem to form a complex with TonB.</text>
</comment>
<comment type="subcellular location">
    <subcellularLocation>
        <location evidence="1">Cell inner membrane</location>
        <topology evidence="1">Multi-pass membrane protein</topology>
    </subcellularLocation>
    <subcellularLocation>
        <location evidence="12">Membrane</location>
        <topology evidence="12">Multi-pass membrane protein</topology>
    </subcellularLocation>
</comment>